<reference evidence="2" key="1">
    <citation type="journal article" date="2008" name="Nat. Genet.">
        <title>The Pristionchus pacificus genome provides a unique perspective on nematode lifestyle and parasitism.</title>
        <authorList>
            <person name="Dieterich C."/>
            <person name="Clifton S.W."/>
            <person name="Schuster L.N."/>
            <person name="Chinwalla A."/>
            <person name="Delehaunty K."/>
            <person name="Dinkelacker I."/>
            <person name="Fulton L."/>
            <person name="Fulton R."/>
            <person name="Godfrey J."/>
            <person name="Minx P."/>
            <person name="Mitreva M."/>
            <person name="Roeseler W."/>
            <person name="Tian H."/>
            <person name="Witte H."/>
            <person name="Yang S.P."/>
            <person name="Wilson R.K."/>
            <person name="Sommer R.J."/>
        </authorList>
    </citation>
    <scope>NUCLEOTIDE SEQUENCE [LARGE SCALE GENOMIC DNA]</scope>
    <source>
        <strain evidence="2">PS312</strain>
    </source>
</reference>
<dbReference type="Proteomes" id="UP000005239">
    <property type="component" value="Unassembled WGS sequence"/>
</dbReference>
<proteinExistence type="predicted"/>
<reference evidence="1" key="2">
    <citation type="submission" date="2022-06" db="UniProtKB">
        <authorList>
            <consortium name="EnsemblMetazoa"/>
        </authorList>
    </citation>
    <scope>IDENTIFICATION</scope>
    <source>
        <strain evidence="1">PS312</strain>
    </source>
</reference>
<keyword evidence="2" id="KW-1185">Reference proteome</keyword>
<accession>A0A454XM74</accession>
<organism evidence="1 2">
    <name type="scientific">Pristionchus pacificus</name>
    <name type="common">Parasitic nematode worm</name>
    <dbReference type="NCBI Taxonomy" id="54126"/>
    <lineage>
        <taxon>Eukaryota</taxon>
        <taxon>Metazoa</taxon>
        <taxon>Ecdysozoa</taxon>
        <taxon>Nematoda</taxon>
        <taxon>Chromadorea</taxon>
        <taxon>Rhabditida</taxon>
        <taxon>Rhabditina</taxon>
        <taxon>Diplogasteromorpha</taxon>
        <taxon>Diplogasteroidea</taxon>
        <taxon>Neodiplogasteridae</taxon>
        <taxon>Pristionchus</taxon>
    </lineage>
</organism>
<dbReference type="EnsemblMetazoa" id="PPA08634.1">
    <property type="protein sequence ID" value="PPA08634.1"/>
    <property type="gene ID" value="WBGene00098188"/>
</dbReference>
<sequence length="87" mass="10084">MNSRLRKWISRKDQLDSQTISLSNKSSLEELPREIVWKNIEYAPGTIFHLRMTSRTLRSHVDAFIHQPDTNTTLELIALIYANSGMP</sequence>
<evidence type="ECO:0000313" key="1">
    <source>
        <dbReference type="EnsemblMetazoa" id="PPA08634.1"/>
    </source>
</evidence>
<accession>A0A8R1Y9D6</accession>
<name>A0A454XM74_PRIPA</name>
<gene>
    <name evidence="1" type="primary">WBGene00098188</name>
</gene>
<protein>
    <submittedName>
        <fullName evidence="1">Uncharacterized protein</fullName>
    </submittedName>
</protein>
<evidence type="ECO:0000313" key="2">
    <source>
        <dbReference type="Proteomes" id="UP000005239"/>
    </source>
</evidence>
<dbReference type="AlphaFoldDB" id="A0A454XM74"/>